<evidence type="ECO:0000313" key="4">
    <source>
        <dbReference type="Proteomes" id="UP000516260"/>
    </source>
</evidence>
<gene>
    <name evidence="3" type="ORF">fugu_002449</name>
</gene>
<sequence length="811" mass="91137">MEVALSAPQSLSRGAALPLSQLLEENRGTAHIPNPLESKIYAKLKSNRLIQAEPAELHFSAFELQKDYIKILKLINISSEVMNIHIIPTQTRHFQTSYTKKYRLVPGLAYALKVRFCPDEWRYFYDCIRVHCKGDENLLIPVHGYPVINDLHIPSRIDLPASPLGKSVRRAILLTCSSPIDFAFQVYIIESHEAFSIHPLRGVIQTGGEGQITVTFTPVQYETSQFTFQVVISQFNTKPYLCTVTGSSAPHLMLSATEKNMSHVDGASVFTKRPSSVTQSAPQCKINPRAAKKADKSQTSGALTKLEPQMDSGVAKLSMKDPSKLTIRDVREAISCDSSSLQDRWMKEAALMRKIQEKENHIRWQVHLGEEPVSEKRRSELAVEREAAQQKYMVSRRGGEYFTAGQKLSFHQVLFEAGQVCKEVPSFQLYPSLQLDLEKRALKQFQQGARKVAIRCRMSRRLNRLRKQAGCAENPPSSQKAEEKATCMLKITPDRVFPFTFPNFPDEDDPLALSNLRTLPVDPIEVTVRTNIPVFHLQVRSYELMGYQSVSTWKAFNSYIPVGLVRPLRALSEVEVLLSEEEEEIAHLSFTAPEALLGPPIANPFRIFNPAPGLRAYKPTLKYLEGDLEWHLCPLPRYQTCEHDTSGRKIKLAKQKDVTWKSFDWITLNCLSMRPAATNNVLGSQQNPLRSVDSSTDLLPSMTPPPLTAPPDDLLPTADTACQGSAVQLTPEMIRAQFLRGEAPVSNSNRDNGATGREQEKLQTEVSCCSELNQMGKQVMAKLQQLRAAVESFNHQQRTVRSPPKTHMPPI</sequence>
<dbReference type="PANTHER" id="PTHR46500:SF1">
    <property type="entry name" value="CILIA- AND FLAGELLA-ASSOCIATED PROTEIN 221"/>
    <property type="match status" value="1"/>
</dbReference>
<comment type="caution">
    <text evidence="3">The sequence shown here is derived from an EMBL/GenBank/DDBJ whole genome shotgun (WGS) entry which is preliminary data.</text>
</comment>
<keyword evidence="4" id="KW-1185">Reference proteome</keyword>
<feature type="region of interest" description="Disordered" evidence="1">
    <location>
        <begin position="792"/>
        <end position="811"/>
    </location>
</feature>
<feature type="region of interest" description="Disordered" evidence="1">
    <location>
        <begin position="682"/>
        <end position="709"/>
    </location>
</feature>
<name>A0A4Z2BPR9_9TELE</name>
<organism evidence="3 4">
    <name type="scientific">Takifugu bimaculatus</name>
    <dbReference type="NCBI Taxonomy" id="433685"/>
    <lineage>
        <taxon>Eukaryota</taxon>
        <taxon>Metazoa</taxon>
        <taxon>Chordata</taxon>
        <taxon>Craniata</taxon>
        <taxon>Vertebrata</taxon>
        <taxon>Euteleostomi</taxon>
        <taxon>Actinopterygii</taxon>
        <taxon>Neopterygii</taxon>
        <taxon>Teleostei</taxon>
        <taxon>Neoteleostei</taxon>
        <taxon>Acanthomorphata</taxon>
        <taxon>Eupercaria</taxon>
        <taxon>Tetraodontiformes</taxon>
        <taxon>Tetradontoidea</taxon>
        <taxon>Tetraodontidae</taxon>
        <taxon>Takifugu</taxon>
    </lineage>
</organism>
<dbReference type="Gene3D" id="2.60.40.10">
    <property type="entry name" value="Immunoglobulins"/>
    <property type="match status" value="2"/>
</dbReference>
<dbReference type="InterPro" id="IPR054089">
    <property type="entry name" value="Cep192-like_D3"/>
</dbReference>
<evidence type="ECO:0000256" key="1">
    <source>
        <dbReference type="SAM" id="MobiDB-lite"/>
    </source>
</evidence>
<dbReference type="GO" id="GO:0044458">
    <property type="term" value="P:motile cilium assembly"/>
    <property type="evidence" value="ECO:0007669"/>
    <property type="project" value="TreeGrafter"/>
</dbReference>
<dbReference type="EMBL" id="SWLE01000012">
    <property type="protein sequence ID" value="TNM94273.1"/>
    <property type="molecule type" value="Genomic_DNA"/>
</dbReference>
<accession>A0A4Z2BPR9</accession>
<reference evidence="3 4" key="1">
    <citation type="submission" date="2019-04" db="EMBL/GenBank/DDBJ databases">
        <title>The sequence and de novo assembly of Takifugu bimaculatus genome using PacBio and Hi-C technologies.</title>
        <authorList>
            <person name="Xu P."/>
            <person name="Liu B."/>
            <person name="Zhou Z."/>
        </authorList>
    </citation>
    <scope>NUCLEOTIDE SEQUENCE [LARGE SCALE GENOMIC DNA]</scope>
    <source>
        <strain evidence="3">TB-2018</strain>
        <tissue evidence="3">Muscle</tissue>
    </source>
</reference>
<dbReference type="Pfam" id="PF22067">
    <property type="entry name" value="Cep192_D3"/>
    <property type="match status" value="1"/>
</dbReference>
<dbReference type="GO" id="GO:0003341">
    <property type="term" value="P:cilium movement"/>
    <property type="evidence" value="ECO:0007669"/>
    <property type="project" value="InterPro"/>
</dbReference>
<dbReference type="PANTHER" id="PTHR46500">
    <property type="entry name" value="CILIA- AND FLAGELLA-ASSOCIATED PROTEIN 221"/>
    <property type="match status" value="1"/>
</dbReference>
<dbReference type="AlphaFoldDB" id="A0A4Z2BPR9"/>
<feature type="compositionally biased region" description="Polar residues" evidence="1">
    <location>
        <begin position="682"/>
        <end position="693"/>
    </location>
</feature>
<proteinExistence type="predicted"/>
<dbReference type="InterPro" id="IPR013783">
    <property type="entry name" value="Ig-like_fold"/>
</dbReference>
<evidence type="ECO:0000313" key="3">
    <source>
        <dbReference type="EMBL" id="TNM94273.1"/>
    </source>
</evidence>
<protein>
    <recommendedName>
        <fullName evidence="2">Cep192-like domain-containing protein</fullName>
    </recommendedName>
</protein>
<evidence type="ECO:0000259" key="2">
    <source>
        <dbReference type="Pfam" id="PF22067"/>
    </source>
</evidence>
<feature type="region of interest" description="Disordered" evidence="1">
    <location>
        <begin position="740"/>
        <end position="761"/>
    </location>
</feature>
<dbReference type="Proteomes" id="UP000516260">
    <property type="component" value="Chromosome 2"/>
</dbReference>
<dbReference type="InterPro" id="IPR029676">
    <property type="entry name" value="CFAP221"/>
</dbReference>
<feature type="domain" description="Cep192-like" evidence="2">
    <location>
        <begin position="157"/>
        <end position="246"/>
    </location>
</feature>
<dbReference type="GO" id="GO:0097729">
    <property type="term" value="C:9+2 motile cilium"/>
    <property type="evidence" value="ECO:0007669"/>
    <property type="project" value="TreeGrafter"/>
</dbReference>